<organism evidence="3 4">
    <name type="scientific">Limosilactobacillus gastricus DSM 16045</name>
    <dbReference type="NCBI Taxonomy" id="1423749"/>
    <lineage>
        <taxon>Bacteria</taxon>
        <taxon>Bacillati</taxon>
        <taxon>Bacillota</taxon>
        <taxon>Bacilli</taxon>
        <taxon>Lactobacillales</taxon>
        <taxon>Lactobacillaceae</taxon>
        <taxon>Limosilactobacillus</taxon>
    </lineage>
</organism>
<dbReference type="Pfam" id="PF13596">
    <property type="entry name" value="PAS_10"/>
    <property type="match status" value="1"/>
</dbReference>
<dbReference type="GO" id="GO:0005886">
    <property type="term" value="C:plasma membrane"/>
    <property type="evidence" value="ECO:0007669"/>
    <property type="project" value="TreeGrafter"/>
</dbReference>
<dbReference type="PANTHER" id="PTHR39966">
    <property type="entry name" value="BLL2471 PROTEIN-RELATED"/>
    <property type="match status" value="1"/>
</dbReference>
<evidence type="ECO:0000313" key="3">
    <source>
        <dbReference type="EMBL" id="KRM02040.1"/>
    </source>
</evidence>
<feature type="domain" description="DUF438" evidence="2">
    <location>
        <begin position="15"/>
        <end position="78"/>
    </location>
</feature>
<dbReference type="Gene3D" id="1.20.120.520">
    <property type="entry name" value="nmb1532 protein domain like"/>
    <property type="match status" value="1"/>
</dbReference>
<comment type="caution">
    <text evidence="3">The sequence shown here is derived from an EMBL/GenBank/DDBJ whole genome shotgun (WGS) entry which is preliminary data.</text>
</comment>
<dbReference type="AlphaFoldDB" id="A0A0R1V963"/>
<sequence length="448" mass="50767">MTSELSQERQAAIVKILTFLHEGGDFDEAKQMFKDQFDQVDVAEITAAERQLIAGGLNPIEIQNLCNVHVALFEGQITDNQGTPAFQKPGHPVHTMKLENMVINSLVNDELLPCLKKWQQDGADNQYLVRMRKALQDLKAIGRHYKRKELTIFPIMNKYGITAPPQVMWGVDDQIRDLIQRVNDLVNQDPLPDKYEIEAAVTNAANEVTAMIFKEEDIMIPMLAEVASPEDWATARQDEEQFGYTLINPPLPWKPTQAEIEEAKAHPHESSIAVELNAAAIQMAQADSQAQGHLSTQEVYDQLNDKQLPVALTGDDVRIDLGSGTLSGRELKAIFPLLPLDLTFVDENDRVQWFTDTDDRIFPRTKSVLGRSVFECHPPRSVDKVKKIIAELHAGSRDRFEYWFNLHGERFVYVQYIGIHDADGQYLGCLECSQDISKFKELTGEQRR</sequence>
<feature type="domain" description="Hemerythrin-like" evidence="1">
    <location>
        <begin position="91"/>
        <end position="223"/>
    </location>
</feature>
<dbReference type="InterPro" id="IPR012312">
    <property type="entry name" value="Hemerythrin-like"/>
</dbReference>
<dbReference type="Pfam" id="PF01814">
    <property type="entry name" value="Hemerythrin"/>
    <property type="match status" value="1"/>
</dbReference>
<dbReference type="PANTHER" id="PTHR39966:SF3">
    <property type="entry name" value="DUF438 DOMAIN-CONTAINING PROTEIN"/>
    <property type="match status" value="1"/>
</dbReference>
<dbReference type="Proteomes" id="UP000051739">
    <property type="component" value="Unassembled WGS sequence"/>
</dbReference>
<name>A0A0R1V963_9LACO</name>
<reference evidence="3 4" key="1">
    <citation type="journal article" date="2015" name="Genome Announc.">
        <title>Expanding the biotechnology potential of lactobacilli through comparative genomics of 213 strains and associated genera.</title>
        <authorList>
            <person name="Sun Z."/>
            <person name="Harris H.M."/>
            <person name="McCann A."/>
            <person name="Guo C."/>
            <person name="Argimon S."/>
            <person name="Zhang W."/>
            <person name="Yang X."/>
            <person name="Jeffery I.B."/>
            <person name="Cooney J.C."/>
            <person name="Kagawa T.F."/>
            <person name="Liu W."/>
            <person name="Song Y."/>
            <person name="Salvetti E."/>
            <person name="Wrobel A."/>
            <person name="Rasinkangas P."/>
            <person name="Parkhill J."/>
            <person name="Rea M.C."/>
            <person name="O'Sullivan O."/>
            <person name="Ritari J."/>
            <person name="Douillard F.P."/>
            <person name="Paul Ross R."/>
            <person name="Yang R."/>
            <person name="Briner A.E."/>
            <person name="Felis G.E."/>
            <person name="de Vos W.M."/>
            <person name="Barrangou R."/>
            <person name="Klaenhammer T.R."/>
            <person name="Caufield P.W."/>
            <person name="Cui Y."/>
            <person name="Zhang H."/>
            <person name="O'Toole P.W."/>
        </authorList>
    </citation>
    <scope>NUCLEOTIDE SEQUENCE [LARGE SCALE GENOMIC DNA]</scope>
    <source>
        <strain evidence="3 4">DSM 16045</strain>
    </source>
</reference>
<dbReference type="EMBL" id="AZFN01000013">
    <property type="protein sequence ID" value="KRM02040.1"/>
    <property type="molecule type" value="Genomic_DNA"/>
</dbReference>
<dbReference type="SUPFAM" id="SSF55785">
    <property type="entry name" value="PYP-like sensor domain (PAS domain)"/>
    <property type="match status" value="1"/>
</dbReference>
<keyword evidence="4" id="KW-1185">Reference proteome</keyword>
<dbReference type="RefSeq" id="WP_056937453.1">
    <property type="nucleotide sequence ID" value="NZ_AZFN01000013.1"/>
</dbReference>
<dbReference type="InterPro" id="IPR035965">
    <property type="entry name" value="PAS-like_dom_sf"/>
</dbReference>
<proteinExistence type="predicted"/>
<dbReference type="Pfam" id="PF04282">
    <property type="entry name" value="DUF438"/>
    <property type="match status" value="1"/>
</dbReference>
<evidence type="ECO:0000313" key="4">
    <source>
        <dbReference type="Proteomes" id="UP000051739"/>
    </source>
</evidence>
<dbReference type="PATRIC" id="fig|1423749.3.peg.401"/>
<protein>
    <submittedName>
        <fullName evidence="3">Hemerythrin HHE cation binding domain-containing protein</fullName>
    </submittedName>
</protein>
<accession>A0A0R1V963</accession>
<evidence type="ECO:0000259" key="2">
    <source>
        <dbReference type="Pfam" id="PF04282"/>
    </source>
</evidence>
<dbReference type="InterPro" id="IPR007380">
    <property type="entry name" value="DUF438"/>
</dbReference>
<evidence type="ECO:0000259" key="1">
    <source>
        <dbReference type="Pfam" id="PF01814"/>
    </source>
</evidence>
<dbReference type="Gene3D" id="3.30.450.20">
    <property type="entry name" value="PAS domain"/>
    <property type="match status" value="1"/>
</dbReference>
<gene>
    <name evidence="3" type="ORF">FC60_GL000399</name>
</gene>